<name>A0A1N6EXC8_9LACT</name>
<dbReference type="AlphaFoldDB" id="A0A1N6EXC8"/>
<dbReference type="Pfam" id="PF00480">
    <property type="entry name" value="ROK"/>
    <property type="match status" value="1"/>
</dbReference>
<dbReference type="PANTHER" id="PTHR18964">
    <property type="entry name" value="ROK (REPRESSOR, ORF, KINASE) FAMILY"/>
    <property type="match status" value="1"/>
</dbReference>
<protein>
    <recommendedName>
        <fullName evidence="4">Sugar kinase of the NBD/HSP70 family, may contain an N-terminal HTH domain</fullName>
    </recommendedName>
</protein>
<dbReference type="InterPro" id="IPR043129">
    <property type="entry name" value="ATPase_NBD"/>
</dbReference>
<reference evidence="3" key="1">
    <citation type="submission" date="2016-11" db="EMBL/GenBank/DDBJ databases">
        <authorList>
            <person name="Varghese N."/>
            <person name="Submissions S."/>
        </authorList>
    </citation>
    <scope>NUCLEOTIDE SEQUENCE [LARGE SCALE GENOMIC DNA]</scope>
    <source>
        <strain evidence="3">313</strain>
    </source>
</reference>
<dbReference type="RefSeq" id="WP_051905745.1">
    <property type="nucleotide sequence ID" value="NZ_FSRN01000001.1"/>
</dbReference>
<comment type="similarity">
    <text evidence="1">Belongs to the ROK (NagC/XylR) family.</text>
</comment>
<accession>A0A1N6EXC8</accession>
<evidence type="ECO:0000313" key="2">
    <source>
        <dbReference type="EMBL" id="SIN87688.1"/>
    </source>
</evidence>
<dbReference type="SUPFAM" id="SSF53067">
    <property type="entry name" value="Actin-like ATPase domain"/>
    <property type="match status" value="1"/>
</dbReference>
<evidence type="ECO:0008006" key="4">
    <source>
        <dbReference type="Google" id="ProtNLM"/>
    </source>
</evidence>
<dbReference type="Proteomes" id="UP000184758">
    <property type="component" value="Unassembled WGS sequence"/>
</dbReference>
<dbReference type="CDD" id="cd24152">
    <property type="entry name" value="ASKHA_NBD_ROK-like"/>
    <property type="match status" value="1"/>
</dbReference>
<dbReference type="PANTHER" id="PTHR18964:SF165">
    <property type="entry name" value="BETA-GLUCOSIDE KINASE"/>
    <property type="match status" value="1"/>
</dbReference>
<dbReference type="STRING" id="28230.SAMN05878443_0263"/>
<sequence length="320" mass="34633">MGKYIGIDIGGTNIKYGLLDEKGNILHKDKIKTSSEGVEIIKNIKIIVENYKEAHDIRAVGISAPGIVEESGFMTTGGAIFDFYGVHLKNILEKELGLHVAVENDANSAALAEKWLGAGRKYKNYFTAVVGTGIGGAVMINNDIYRGAHATAGEFGFMINAPVLNGDTRLSSVSLTSSVQSGLVQRYLDGSDATMPQQDLDGEDIFQLAEAGDLRAKNVIDAFYDHLAIGIYNVLVSLDPEVVLVGGGISANQSFIQELNRRVQGLQAGHRDMKNMTLAKIVPCHFLNDAGIVGASYKAMKEDRERKLESEKQESDPVSR</sequence>
<proteinExistence type="inferred from homology"/>
<organism evidence="2 3">
    <name type="scientific">Carnobacterium alterfunditum</name>
    <dbReference type="NCBI Taxonomy" id="28230"/>
    <lineage>
        <taxon>Bacteria</taxon>
        <taxon>Bacillati</taxon>
        <taxon>Bacillota</taxon>
        <taxon>Bacilli</taxon>
        <taxon>Lactobacillales</taxon>
        <taxon>Carnobacteriaceae</taxon>
        <taxon>Carnobacterium</taxon>
    </lineage>
</organism>
<gene>
    <name evidence="2" type="ORF">SAMN05878443_0263</name>
</gene>
<evidence type="ECO:0000256" key="1">
    <source>
        <dbReference type="ARBA" id="ARBA00006479"/>
    </source>
</evidence>
<dbReference type="eggNOG" id="COG1940">
    <property type="taxonomic scope" value="Bacteria"/>
</dbReference>
<dbReference type="Gene3D" id="3.30.420.40">
    <property type="match status" value="2"/>
</dbReference>
<dbReference type="EMBL" id="FSRN01000001">
    <property type="protein sequence ID" value="SIN87688.1"/>
    <property type="molecule type" value="Genomic_DNA"/>
</dbReference>
<dbReference type="InterPro" id="IPR000600">
    <property type="entry name" value="ROK"/>
</dbReference>
<keyword evidence="3" id="KW-1185">Reference proteome</keyword>
<evidence type="ECO:0000313" key="3">
    <source>
        <dbReference type="Proteomes" id="UP000184758"/>
    </source>
</evidence>